<dbReference type="Proteomes" id="UP001519325">
    <property type="component" value="Unassembled WGS sequence"/>
</dbReference>
<gene>
    <name evidence="1" type="ORF">BJ987_001148</name>
</gene>
<evidence type="ECO:0008006" key="3">
    <source>
        <dbReference type="Google" id="ProtNLM"/>
    </source>
</evidence>
<dbReference type="RefSeq" id="WP_209885364.1">
    <property type="nucleotide sequence ID" value="NZ_JAGGMR010000001.1"/>
</dbReference>
<protein>
    <recommendedName>
        <fullName evidence="3">RHIM domain-containing protein</fullName>
    </recommendedName>
</protein>
<proteinExistence type="predicted"/>
<name>A0ABS4Q9D2_9NOCA</name>
<accession>A0ABS4Q9D2</accession>
<sequence>MEPVTVIVAAIAAGAGAGVTQTVSQAVTDAYTALKNLLTGRYREVDVAPLERKPDSAAKRESLAEDLSAAGADADPQLLAAARAVITAVREHAPGTGPAIGVDLQRVEAAALRIGSVESSGTGVRAVDAKFHGDIEIQRVRAGQQDSDPTQARQ</sequence>
<evidence type="ECO:0000313" key="2">
    <source>
        <dbReference type="Proteomes" id="UP001519325"/>
    </source>
</evidence>
<comment type="caution">
    <text evidence="1">The sequence shown here is derived from an EMBL/GenBank/DDBJ whole genome shotgun (WGS) entry which is preliminary data.</text>
</comment>
<dbReference type="EMBL" id="JAGGMR010000001">
    <property type="protein sequence ID" value="MBP2188247.1"/>
    <property type="molecule type" value="Genomic_DNA"/>
</dbReference>
<reference evidence="1 2" key="1">
    <citation type="submission" date="2021-03" db="EMBL/GenBank/DDBJ databases">
        <title>Sequencing the genomes of 1000 actinobacteria strains.</title>
        <authorList>
            <person name="Klenk H.-P."/>
        </authorList>
    </citation>
    <scope>NUCLEOTIDE SEQUENCE [LARGE SCALE GENOMIC DNA]</scope>
    <source>
        <strain evidence="1 2">DSM 45516</strain>
    </source>
</reference>
<keyword evidence="2" id="KW-1185">Reference proteome</keyword>
<evidence type="ECO:0000313" key="1">
    <source>
        <dbReference type="EMBL" id="MBP2188247.1"/>
    </source>
</evidence>
<organism evidence="1 2">
    <name type="scientific">Nocardia goodfellowii</name>
    <dbReference type="NCBI Taxonomy" id="882446"/>
    <lineage>
        <taxon>Bacteria</taxon>
        <taxon>Bacillati</taxon>
        <taxon>Actinomycetota</taxon>
        <taxon>Actinomycetes</taxon>
        <taxon>Mycobacteriales</taxon>
        <taxon>Nocardiaceae</taxon>
        <taxon>Nocardia</taxon>
    </lineage>
</organism>